<feature type="domain" description="Cytochrome-c3 hydrogenase C-terminal" evidence="15">
    <location>
        <begin position="250"/>
        <end position="325"/>
    </location>
</feature>
<dbReference type="KEGG" id="rci:RCIX880"/>
<dbReference type="InterPro" id="IPR006137">
    <property type="entry name" value="NADH_UbQ_OxRdtase-like_20kDa"/>
</dbReference>
<feature type="binding site" evidence="12">
    <location>
        <position position="310"/>
    </location>
    <ligand>
        <name>[3Fe-4S] cluster</name>
        <dbReference type="ChEBI" id="CHEBI:21137"/>
    </ligand>
</feature>
<comment type="similarity">
    <text evidence="4">Belongs to the [NiFe]/[NiFeSe] hydrogenase small subunit family.</text>
</comment>
<organism evidence="16 17">
    <name type="scientific">Methanocella arvoryzae (strain DSM 22066 / NBRC 105507 / MRE50)</name>
    <dbReference type="NCBI Taxonomy" id="351160"/>
    <lineage>
        <taxon>Archaea</taxon>
        <taxon>Methanobacteriati</taxon>
        <taxon>Methanobacteriota</taxon>
        <taxon>Stenosarchaea group</taxon>
        <taxon>Methanomicrobia</taxon>
        <taxon>Methanocellales</taxon>
        <taxon>Methanocellaceae</taxon>
        <taxon>Methanocella</taxon>
    </lineage>
</organism>
<evidence type="ECO:0000256" key="13">
    <source>
        <dbReference type="SAM" id="MobiDB-lite"/>
    </source>
</evidence>
<evidence type="ECO:0000256" key="4">
    <source>
        <dbReference type="ARBA" id="ARBA00006605"/>
    </source>
</evidence>
<dbReference type="AlphaFoldDB" id="Q0W5V7"/>
<evidence type="ECO:0000259" key="14">
    <source>
        <dbReference type="Pfam" id="PF01058"/>
    </source>
</evidence>
<keyword evidence="11 12" id="KW-0003">3Fe-4S</keyword>
<dbReference type="InterPro" id="IPR037024">
    <property type="entry name" value="NiFe_Hase_small_N_sf"/>
</dbReference>
<evidence type="ECO:0000256" key="1">
    <source>
        <dbReference type="ARBA" id="ARBA00001927"/>
    </source>
</evidence>
<feature type="binding site" evidence="12">
    <location>
        <position position="58"/>
    </location>
    <ligand>
        <name>[4Fe-4S] cluster</name>
        <dbReference type="ChEBI" id="CHEBI:49883"/>
        <label>1</label>
    </ligand>
</feature>
<dbReference type="GO" id="GO:0051539">
    <property type="term" value="F:4 iron, 4 sulfur cluster binding"/>
    <property type="evidence" value="ECO:0007669"/>
    <property type="project" value="UniProtKB-KW"/>
</dbReference>
<evidence type="ECO:0000256" key="2">
    <source>
        <dbReference type="ARBA" id="ARBA00001966"/>
    </source>
</evidence>
<dbReference type="PANTHER" id="PTHR30013:SF7">
    <property type="entry name" value="HYDROGENASE-2 SMALL CHAIN"/>
    <property type="match status" value="1"/>
</dbReference>
<dbReference type="GO" id="GO:0009061">
    <property type="term" value="P:anaerobic respiration"/>
    <property type="evidence" value="ECO:0007669"/>
    <property type="project" value="TreeGrafter"/>
</dbReference>
<feature type="binding site" evidence="12">
    <location>
        <position position="313"/>
    </location>
    <ligand>
        <name>[3Fe-4S] cluster</name>
        <dbReference type="ChEBI" id="CHEBI:21137"/>
    </ligand>
</feature>
<dbReference type="GO" id="GO:0016020">
    <property type="term" value="C:membrane"/>
    <property type="evidence" value="ECO:0007669"/>
    <property type="project" value="TreeGrafter"/>
</dbReference>
<gene>
    <name evidence="16" type="primary">vhtG</name>
    <name evidence="16" type="ORF">RCIX880</name>
</gene>
<evidence type="ECO:0000256" key="11">
    <source>
        <dbReference type="ARBA" id="ARBA00023291"/>
    </source>
</evidence>
<dbReference type="GO" id="GO:0009055">
    <property type="term" value="F:electron transfer activity"/>
    <property type="evidence" value="ECO:0007669"/>
    <property type="project" value="TreeGrafter"/>
</dbReference>
<comment type="subcellular location">
    <subcellularLocation>
        <location evidence="3">Cell envelope</location>
    </subcellularLocation>
</comment>
<dbReference type="PATRIC" id="fig|351160.9.peg.2007"/>
<keyword evidence="6 12" id="KW-0479">Metal-binding</keyword>
<dbReference type="eggNOG" id="arCOG02474">
    <property type="taxonomic scope" value="Archaea"/>
</dbReference>
<evidence type="ECO:0000259" key="15">
    <source>
        <dbReference type="Pfam" id="PF14720"/>
    </source>
</evidence>
<comment type="cofactor">
    <cofactor evidence="1">
        <name>[3Fe-4S] cluster</name>
        <dbReference type="ChEBI" id="CHEBI:21137"/>
    </cofactor>
</comment>
<feature type="binding site" evidence="12">
    <location>
        <position position="282"/>
    </location>
    <ligand>
        <name>[4Fe-4S] cluster</name>
        <dbReference type="ChEBI" id="CHEBI:49883"/>
        <label>2</label>
    </ligand>
</feature>
<keyword evidence="8 16" id="KW-0560">Oxidoreductase</keyword>
<protein>
    <submittedName>
        <fullName evidence="16">F420-nonreducing hydrogenase (Membrane-bound),small subunit</fullName>
        <ecNumber evidence="16">1.12.2.-</ecNumber>
    </submittedName>
</protein>
<dbReference type="InterPro" id="IPR027394">
    <property type="entry name" value="Cytochrome-c3_hydrogenase_C"/>
</dbReference>
<dbReference type="SUPFAM" id="SSF56770">
    <property type="entry name" value="HydA/Nqo6-like"/>
    <property type="match status" value="1"/>
</dbReference>
<dbReference type="InterPro" id="IPR001821">
    <property type="entry name" value="NiFe_hydrogenase_ssu"/>
</dbReference>
<sequence length="388" mass="40363">MTGEKMDGPVLPGLGRRAFLALAATTGAAAFLAMHSPGVAAAIADSRKKLLWLRGSGCGGCTASFLNGGYPDVLAALDSVGAVITYHDGLMAQQGITLDGVSKTPDTYNALKKLDLLIDSGDYVLVVEGAIPNGPDGTGKYCTTGGRAVKEIFSEAAEKAETIIALGTCAAFGGISSAGRSVTDARGVAYTGASRFNGILSELNMRKKVINVPGCPAHPDWFLLTLADVLSGAEVTVDDYRRPAAFFSKSAIHDTCTRRGSYDQGQRDTQFAGEGCLYGAGCKGMITYADCPVRRWNGGVSTCTLAGGPCVGCVEAEFPGAFMPFFNRVEDRSLISGTNVDLGAKVILGAAILGAGVHAVKRLAIGDNDNEGDGDEEKLSEKRSRRGR</sequence>
<dbReference type="InterPro" id="IPR006311">
    <property type="entry name" value="TAT_signal"/>
</dbReference>
<dbReference type="NCBIfam" id="TIGR00391">
    <property type="entry name" value="hydA"/>
    <property type="match status" value="1"/>
</dbReference>
<accession>Q0W5V7</accession>
<feature type="binding site" evidence="12">
    <location>
        <position position="61"/>
    </location>
    <ligand>
        <name>[4Fe-4S] cluster</name>
        <dbReference type="ChEBI" id="CHEBI:49883"/>
        <label>1</label>
    </ligand>
</feature>
<dbReference type="Pfam" id="PF01058">
    <property type="entry name" value="Oxidored_q6"/>
    <property type="match status" value="1"/>
</dbReference>
<dbReference type="Pfam" id="PF14720">
    <property type="entry name" value="NiFe_hyd_SSU_C"/>
    <property type="match status" value="1"/>
</dbReference>
<dbReference type="Proteomes" id="UP000000663">
    <property type="component" value="Chromosome"/>
</dbReference>
<feature type="binding site" evidence="12">
    <location>
        <position position="276"/>
    </location>
    <ligand>
        <name>[4Fe-4S] cluster</name>
        <dbReference type="ChEBI" id="CHEBI:49883"/>
        <label>2</label>
    </ligand>
</feature>
<evidence type="ECO:0000256" key="8">
    <source>
        <dbReference type="ARBA" id="ARBA00023002"/>
    </source>
</evidence>
<dbReference type="PROSITE" id="PS51318">
    <property type="entry name" value="TAT"/>
    <property type="match status" value="1"/>
</dbReference>
<evidence type="ECO:0000256" key="6">
    <source>
        <dbReference type="ARBA" id="ARBA00022723"/>
    </source>
</evidence>
<evidence type="ECO:0000256" key="12">
    <source>
        <dbReference type="PIRSR" id="PIRSR000310-1"/>
    </source>
</evidence>
<feature type="binding site" evidence="12">
    <location>
        <position position="256"/>
    </location>
    <ligand>
        <name>[4Fe-4S] cluster</name>
        <dbReference type="ChEBI" id="CHEBI:49883"/>
        <label>2</label>
    </ligand>
</feature>
<dbReference type="Gene3D" id="3.40.50.700">
    <property type="entry name" value="NADH:ubiquinone oxidoreductase-like, 20kDa subunit"/>
    <property type="match status" value="1"/>
</dbReference>
<feature type="binding site" evidence="12">
    <location>
        <position position="291"/>
    </location>
    <ligand>
        <name>[3Fe-4S] cluster</name>
        <dbReference type="ChEBI" id="CHEBI:21137"/>
    </ligand>
</feature>
<dbReference type="InterPro" id="IPR037148">
    <property type="entry name" value="NiFe-Hase_small_C_sf"/>
</dbReference>
<feature type="binding site" evidence="12">
    <location>
        <position position="215"/>
    </location>
    <ligand>
        <name>[4Fe-4S] cluster</name>
        <dbReference type="ChEBI" id="CHEBI:49883"/>
        <label>1</label>
    </ligand>
</feature>
<evidence type="ECO:0000256" key="10">
    <source>
        <dbReference type="ARBA" id="ARBA00023014"/>
    </source>
</evidence>
<keyword evidence="7" id="KW-0732">Signal</keyword>
<dbReference type="EMBL" id="AM114193">
    <property type="protein sequence ID" value="CAJ36236.1"/>
    <property type="molecule type" value="Genomic_DNA"/>
</dbReference>
<dbReference type="GO" id="GO:0044569">
    <property type="term" value="C:[Ni-Fe] hydrogenase complex"/>
    <property type="evidence" value="ECO:0007669"/>
    <property type="project" value="TreeGrafter"/>
</dbReference>
<evidence type="ECO:0000256" key="9">
    <source>
        <dbReference type="ARBA" id="ARBA00023004"/>
    </source>
</evidence>
<comment type="cofactor">
    <cofactor evidence="2">
        <name>[4Fe-4S] cluster</name>
        <dbReference type="ChEBI" id="CHEBI:49883"/>
    </cofactor>
</comment>
<dbReference type="Gene3D" id="4.10.480.10">
    <property type="entry name" value="Cytochrome-c3 hydrogenase, C-terminal domain"/>
    <property type="match status" value="1"/>
</dbReference>
<evidence type="ECO:0000256" key="5">
    <source>
        <dbReference type="ARBA" id="ARBA00022485"/>
    </source>
</evidence>
<keyword evidence="10 12" id="KW-0411">Iron-sulfur</keyword>
<keyword evidence="17" id="KW-1185">Reference proteome</keyword>
<dbReference type="STRING" id="351160.RCIX880"/>
<name>Q0W5V7_METAR</name>
<keyword evidence="9 12" id="KW-0408">Iron</keyword>
<feature type="domain" description="NADH:ubiquinone oxidoreductase-like 20kDa subunit" evidence="14">
    <location>
        <begin position="58"/>
        <end position="228"/>
    </location>
</feature>
<feature type="binding site" evidence="12">
    <location>
        <position position="169"/>
    </location>
    <ligand>
        <name>[4Fe-4S] cluster</name>
        <dbReference type="ChEBI" id="CHEBI:49883"/>
        <label>1</label>
    </ligand>
</feature>
<evidence type="ECO:0000313" key="16">
    <source>
        <dbReference type="EMBL" id="CAJ36236.1"/>
    </source>
</evidence>
<reference evidence="16 17" key="1">
    <citation type="journal article" date="2006" name="Science">
        <title>Genome of rice cluster I archaea -- the key methane producers in the rice rhizosphere.</title>
        <authorList>
            <person name="Erkel C."/>
            <person name="Kube M."/>
            <person name="Reinhardt R."/>
            <person name="Liesack W."/>
        </authorList>
    </citation>
    <scope>NUCLEOTIDE SEQUENCE [LARGE SCALE GENOMIC DNA]</scope>
    <source>
        <strain evidence="17">DSM 22066 / NBRC 105507 / MRE50</strain>
    </source>
</reference>
<keyword evidence="5 12" id="KW-0004">4Fe-4S</keyword>
<dbReference type="GO" id="GO:0051538">
    <property type="term" value="F:3 iron, 4 sulfur cluster binding"/>
    <property type="evidence" value="ECO:0007669"/>
    <property type="project" value="UniProtKB-KW"/>
</dbReference>
<dbReference type="PIRSF" id="PIRSF000310">
    <property type="entry name" value="NiFe_hyd_ssu"/>
    <property type="match status" value="1"/>
</dbReference>
<dbReference type="GO" id="GO:0046872">
    <property type="term" value="F:metal ion binding"/>
    <property type="evidence" value="ECO:0007669"/>
    <property type="project" value="UniProtKB-KW"/>
</dbReference>
<evidence type="ECO:0000313" key="17">
    <source>
        <dbReference type="Proteomes" id="UP000000663"/>
    </source>
</evidence>
<proteinExistence type="inferred from homology"/>
<feature type="region of interest" description="Disordered" evidence="13">
    <location>
        <begin position="366"/>
        <end position="388"/>
    </location>
</feature>
<evidence type="ECO:0000256" key="3">
    <source>
        <dbReference type="ARBA" id="ARBA00004196"/>
    </source>
</evidence>
<dbReference type="PANTHER" id="PTHR30013">
    <property type="entry name" value="NIFE / NIFESE HYDROGENASE SMALL SUBUNIT FAMILY MEMBER"/>
    <property type="match status" value="1"/>
</dbReference>
<dbReference type="EC" id="1.12.2.-" evidence="16"/>
<dbReference type="GO" id="GO:0008901">
    <property type="term" value="F:ferredoxin hydrogenase activity"/>
    <property type="evidence" value="ECO:0007669"/>
    <property type="project" value="InterPro"/>
</dbReference>
<evidence type="ECO:0000256" key="7">
    <source>
        <dbReference type="ARBA" id="ARBA00022729"/>
    </source>
</evidence>
<dbReference type="GO" id="GO:0009375">
    <property type="term" value="C:ferredoxin hydrogenase complex"/>
    <property type="evidence" value="ECO:0007669"/>
    <property type="project" value="InterPro"/>
</dbReference>
<feature type="binding site" evidence="12">
    <location>
        <position position="253"/>
    </location>
    <ligand>
        <name>[4Fe-4S] cluster</name>
        <dbReference type="ChEBI" id="CHEBI:49883"/>
        <label>2</label>
    </ligand>
</feature>